<keyword evidence="1" id="KW-1133">Transmembrane helix</keyword>
<proteinExistence type="predicted"/>
<keyword evidence="3" id="KW-1185">Reference proteome</keyword>
<evidence type="ECO:0008006" key="4">
    <source>
        <dbReference type="Google" id="ProtNLM"/>
    </source>
</evidence>
<evidence type="ECO:0000256" key="1">
    <source>
        <dbReference type="SAM" id="Phobius"/>
    </source>
</evidence>
<comment type="caution">
    <text evidence="2">The sequence shown here is derived from an EMBL/GenBank/DDBJ whole genome shotgun (WGS) entry which is preliminary data.</text>
</comment>
<reference evidence="2 3" key="1">
    <citation type="submission" date="2022-06" db="EMBL/GenBank/DDBJ databases">
        <title>Mycolicibacterium sp. CAU 1645 isolated from seawater.</title>
        <authorList>
            <person name="Kim W."/>
        </authorList>
    </citation>
    <scope>NUCLEOTIDE SEQUENCE [LARGE SCALE GENOMIC DNA]</scope>
    <source>
        <strain evidence="2 3">CAU 1645</strain>
    </source>
</reference>
<dbReference type="PROSITE" id="PS51257">
    <property type="entry name" value="PROKAR_LIPOPROTEIN"/>
    <property type="match status" value="1"/>
</dbReference>
<organism evidence="2 3">
    <name type="scientific">Mycolicibacterium arenosum</name>
    <dbReference type="NCBI Taxonomy" id="2952157"/>
    <lineage>
        <taxon>Bacteria</taxon>
        <taxon>Bacillati</taxon>
        <taxon>Actinomycetota</taxon>
        <taxon>Actinomycetes</taxon>
        <taxon>Mycobacteriales</taxon>
        <taxon>Mycobacteriaceae</taxon>
        <taxon>Mycolicibacterium</taxon>
    </lineage>
</organism>
<dbReference type="RefSeq" id="WP_255064326.1">
    <property type="nucleotide sequence ID" value="NZ_JANDBD010000016.1"/>
</dbReference>
<keyword evidence="1" id="KW-0472">Membrane</keyword>
<gene>
    <name evidence="2" type="ORF">NM203_29485</name>
</gene>
<feature type="transmembrane region" description="Helical" evidence="1">
    <location>
        <begin position="12"/>
        <end position="34"/>
    </location>
</feature>
<dbReference type="EMBL" id="JANDBD010000016">
    <property type="protein sequence ID" value="MCP9276329.1"/>
    <property type="molecule type" value="Genomic_DNA"/>
</dbReference>
<dbReference type="Proteomes" id="UP001651690">
    <property type="component" value="Unassembled WGS sequence"/>
</dbReference>
<sequence>MAAAKRVSGKRWWASIGVGAAACVACCTVVPMFIAGGLVGSGVLLAGAKWFEPVGFALIAIGIVGLAVTWIRNRRRGSAGWPDECGTGCGCAPTESVAPSSDLVS</sequence>
<evidence type="ECO:0000313" key="2">
    <source>
        <dbReference type="EMBL" id="MCP9276329.1"/>
    </source>
</evidence>
<accession>A0ABT1MDR6</accession>
<protein>
    <recommendedName>
        <fullName evidence="4">Mercury transporter</fullName>
    </recommendedName>
</protein>
<feature type="transmembrane region" description="Helical" evidence="1">
    <location>
        <begin position="54"/>
        <end position="71"/>
    </location>
</feature>
<name>A0ABT1MDR6_9MYCO</name>
<keyword evidence="1" id="KW-0812">Transmembrane</keyword>
<evidence type="ECO:0000313" key="3">
    <source>
        <dbReference type="Proteomes" id="UP001651690"/>
    </source>
</evidence>